<comment type="caution">
    <text evidence="3">The sequence shown here is derived from an EMBL/GenBank/DDBJ whole genome shotgun (WGS) entry which is preliminary data.</text>
</comment>
<gene>
    <name evidence="3" type="ORF">CJ203_00470</name>
</gene>
<dbReference type="InterPro" id="IPR031100">
    <property type="entry name" value="LOG_fam"/>
</dbReference>
<dbReference type="EMBL" id="PNHG01000001">
    <property type="protein sequence ID" value="PMC65393.1"/>
    <property type="molecule type" value="Genomic_DNA"/>
</dbReference>
<evidence type="ECO:0000256" key="1">
    <source>
        <dbReference type="ARBA" id="ARBA00006763"/>
    </source>
</evidence>
<organism evidence="3 4">
    <name type="scientific">Corynebacterium tuscaniense</name>
    <dbReference type="NCBI Taxonomy" id="302449"/>
    <lineage>
        <taxon>Bacteria</taxon>
        <taxon>Bacillati</taxon>
        <taxon>Actinomycetota</taxon>
        <taxon>Actinomycetes</taxon>
        <taxon>Mycobacteriales</taxon>
        <taxon>Corynebacteriaceae</taxon>
        <taxon>Corynebacterium</taxon>
    </lineage>
</organism>
<accession>A0A2N6T7U5</accession>
<dbReference type="GO" id="GO:0005829">
    <property type="term" value="C:cytosol"/>
    <property type="evidence" value="ECO:0007669"/>
    <property type="project" value="TreeGrafter"/>
</dbReference>
<comment type="similarity">
    <text evidence="1 2">Belongs to the LOG family.</text>
</comment>
<dbReference type="Pfam" id="PF03641">
    <property type="entry name" value="Lysine_decarbox"/>
    <property type="match status" value="1"/>
</dbReference>
<keyword evidence="4" id="KW-1185">Reference proteome</keyword>
<dbReference type="InterPro" id="IPR005269">
    <property type="entry name" value="LOG"/>
</dbReference>
<proteinExistence type="inferred from homology"/>
<dbReference type="EC" id="3.2.2.n1" evidence="2"/>
<comment type="catalytic activity">
    <reaction evidence="2">
        <text>9-ribosyl-trans-zeatin 5'-phosphate + H2O = trans-zeatin + D-ribose 5-phosphate</text>
        <dbReference type="Rhea" id="RHEA:48564"/>
        <dbReference type="ChEBI" id="CHEBI:15377"/>
        <dbReference type="ChEBI" id="CHEBI:16522"/>
        <dbReference type="ChEBI" id="CHEBI:78346"/>
        <dbReference type="ChEBI" id="CHEBI:87947"/>
        <dbReference type="EC" id="3.2.2.n1"/>
    </reaction>
</comment>
<dbReference type="PANTHER" id="PTHR31223:SF70">
    <property type="entry name" value="LOG FAMILY PROTEIN YJL055W"/>
    <property type="match status" value="1"/>
</dbReference>
<dbReference type="SUPFAM" id="SSF102405">
    <property type="entry name" value="MCP/YpsA-like"/>
    <property type="match status" value="1"/>
</dbReference>
<dbReference type="NCBIfam" id="TIGR00730">
    <property type="entry name" value="Rossman fold protein, TIGR00730 family"/>
    <property type="match status" value="1"/>
</dbReference>
<dbReference type="Proteomes" id="UP000235836">
    <property type="component" value="Unassembled WGS sequence"/>
</dbReference>
<name>A0A2N6T7U5_9CORY</name>
<evidence type="ECO:0000256" key="2">
    <source>
        <dbReference type="RuleBase" id="RU363015"/>
    </source>
</evidence>
<dbReference type="PANTHER" id="PTHR31223">
    <property type="entry name" value="LOG FAMILY PROTEIN YJL055W"/>
    <property type="match status" value="1"/>
</dbReference>
<dbReference type="GO" id="GO:0009691">
    <property type="term" value="P:cytokinin biosynthetic process"/>
    <property type="evidence" value="ECO:0007669"/>
    <property type="project" value="UniProtKB-UniRule"/>
</dbReference>
<evidence type="ECO:0000313" key="3">
    <source>
        <dbReference type="EMBL" id="PMC65393.1"/>
    </source>
</evidence>
<protein>
    <recommendedName>
        <fullName evidence="2">Cytokinin riboside 5'-monophosphate phosphoribohydrolase</fullName>
        <ecNumber evidence="2">3.2.2.n1</ecNumber>
    </recommendedName>
</protein>
<dbReference type="Gene3D" id="3.40.50.450">
    <property type="match status" value="1"/>
</dbReference>
<dbReference type="GO" id="GO:0102682">
    <property type="term" value="F:cytokinin riboside 5'-monophosphate phosphoribohydrolase activity"/>
    <property type="evidence" value="ECO:0007669"/>
    <property type="project" value="RHEA"/>
</dbReference>
<evidence type="ECO:0000313" key="4">
    <source>
        <dbReference type="Proteomes" id="UP000235836"/>
    </source>
</evidence>
<keyword evidence="2" id="KW-0378">Hydrolase</keyword>
<keyword evidence="2" id="KW-0203">Cytokinin biosynthesis</keyword>
<sequence>MSTTPKKTSTPIHAVTVFAGAREATVPGMNTLARDFGVALARRGITLVYGGSRLGLMGAVAQGAIEAGGATVGIIPEHLAAHEIAHTGLTELVFVDTLAQRKALMGQRCDAFVALPGGTGTLDELFDEWTNQQLGLHTKPIGLLGAEFWQPLIQMVDHMVSHGFVRREDRDSLVVADDPDELLDLLAQWRPQRPRWTPPAHKTLRSTRCE</sequence>
<comment type="catalytic activity">
    <reaction evidence="2">
        <text>N(6)-(dimethylallyl)adenosine 5'-phosphate + H2O = N(6)-dimethylallyladenine + D-ribose 5-phosphate</text>
        <dbReference type="Rhea" id="RHEA:48560"/>
        <dbReference type="ChEBI" id="CHEBI:15377"/>
        <dbReference type="ChEBI" id="CHEBI:17660"/>
        <dbReference type="ChEBI" id="CHEBI:57526"/>
        <dbReference type="ChEBI" id="CHEBI:78346"/>
        <dbReference type="EC" id="3.2.2.n1"/>
    </reaction>
</comment>
<dbReference type="RefSeq" id="WP_102723159.1">
    <property type="nucleotide sequence ID" value="NZ_PNHG01000001.1"/>
</dbReference>
<reference evidence="3 4" key="1">
    <citation type="submission" date="2017-09" db="EMBL/GenBank/DDBJ databases">
        <title>Bacterial strain isolated from the female urinary microbiota.</title>
        <authorList>
            <person name="Thomas-White K."/>
            <person name="Kumar N."/>
            <person name="Forster S."/>
            <person name="Putonti C."/>
            <person name="Lawley T."/>
            <person name="Wolfe A.J."/>
        </authorList>
    </citation>
    <scope>NUCLEOTIDE SEQUENCE [LARGE SCALE GENOMIC DNA]</scope>
    <source>
        <strain evidence="3 4">UMB0792</strain>
    </source>
</reference>
<dbReference type="AlphaFoldDB" id="A0A2N6T7U5"/>